<dbReference type="EMBL" id="JAUQSY010000012">
    <property type="protein sequence ID" value="MDO7876628.1"/>
    <property type="molecule type" value="Genomic_DNA"/>
</dbReference>
<dbReference type="InterPro" id="IPR001279">
    <property type="entry name" value="Metallo-B-lactamas"/>
</dbReference>
<name>A0ABT9BJB7_9BACT</name>
<dbReference type="PANTHER" id="PTHR15032:SF4">
    <property type="entry name" value="N-ACYL-PHOSPHATIDYLETHANOLAMINE-HYDROLYZING PHOSPHOLIPASE D"/>
    <property type="match status" value="1"/>
</dbReference>
<proteinExistence type="predicted"/>
<evidence type="ECO:0000313" key="2">
    <source>
        <dbReference type="EMBL" id="MDO7876628.1"/>
    </source>
</evidence>
<dbReference type="SUPFAM" id="SSF56281">
    <property type="entry name" value="Metallo-hydrolase/oxidoreductase"/>
    <property type="match status" value="1"/>
</dbReference>
<dbReference type="Pfam" id="PF12706">
    <property type="entry name" value="Lactamase_B_2"/>
    <property type="match status" value="1"/>
</dbReference>
<dbReference type="PANTHER" id="PTHR15032">
    <property type="entry name" value="N-ACYL-PHOSPHATIDYLETHANOLAMINE-HYDROLYZING PHOSPHOLIPASE D"/>
    <property type="match status" value="1"/>
</dbReference>
<sequence length="342" mass="38021">MKILGKSPAPEQLAQFASLANYHNRKFQNLGGVAYRVGDMSVRELMLGFWRRPKSVRPSQPIPSVRTDLRSPAFEQPTVIWFGHSSYLIKAGELNLLVDPVFSGNASPIPGSVRAFAGANDYQVADLPPIDVLIITHDHYDHLDYATINQLRGRVRHVVLPLGVAAHFRHWGWAAGRLTELNWGDHATPVPGVQLTATPAQHMSGRSLAPQQTLWTSYVLDVAGVRLFIGGDSGYGSHFKAIGEQYGPFDLAILENGQYNELWQTIHTLPHETAQAAIDLRAHTLLPVHWAKFTLGYHPWNEPIKLLLPQADKLGLTVTVPRIGEPYALGGPAHREVWWDFL</sequence>
<organism evidence="2 3">
    <name type="scientific">Hymenobacter aranciens</name>
    <dbReference type="NCBI Taxonomy" id="3063996"/>
    <lineage>
        <taxon>Bacteria</taxon>
        <taxon>Pseudomonadati</taxon>
        <taxon>Bacteroidota</taxon>
        <taxon>Cytophagia</taxon>
        <taxon>Cytophagales</taxon>
        <taxon>Hymenobacteraceae</taxon>
        <taxon>Hymenobacter</taxon>
    </lineage>
</organism>
<accession>A0ABT9BJB7</accession>
<dbReference type="InterPro" id="IPR036866">
    <property type="entry name" value="RibonucZ/Hydroxyglut_hydro"/>
</dbReference>
<dbReference type="Gene3D" id="3.60.15.10">
    <property type="entry name" value="Ribonuclease Z/Hydroxyacylglutathione hydrolase-like"/>
    <property type="match status" value="1"/>
</dbReference>
<gene>
    <name evidence="2" type="ORF">Q5H93_17920</name>
</gene>
<dbReference type="RefSeq" id="WP_305008000.1">
    <property type="nucleotide sequence ID" value="NZ_JAUQSY010000012.1"/>
</dbReference>
<dbReference type="InterPro" id="IPR024884">
    <property type="entry name" value="NAPE-PLD"/>
</dbReference>
<dbReference type="PIRSF" id="PIRSF038896">
    <property type="entry name" value="NAPE-PLD"/>
    <property type="match status" value="1"/>
</dbReference>
<evidence type="ECO:0000313" key="3">
    <source>
        <dbReference type="Proteomes" id="UP001176429"/>
    </source>
</evidence>
<protein>
    <submittedName>
        <fullName evidence="2">MBL fold metallo-hydrolase</fullName>
    </submittedName>
</protein>
<reference evidence="2" key="1">
    <citation type="submission" date="2023-07" db="EMBL/GenBank/DDBJ databases">
        <authorList>
            <person name="Kim M.K."/>
        </authorList>
    </citation>
    <scope>NUCLEOTIDE SEQUENCE</scope>
    <source>
        <strain evidence="2">ASUV-10-1</strain>
    </source>
</reference>
<comment type="caution">
    <text evidence="2">The sequence shown here is derived from an EMBL/GenBank/DDBJ whole genome shotgun (WGS) entry which is preliminary data.</text>
</comment>
<keyword evidence="3" id="KW-1185">Reference proteome</keyword>
<feature type="domain" description="Metallo-beta-lactamase" evidence="1">
    <location>
        <begin position="95"/>
        <end position="290"/>
    </location>
</feature>
<evidence type="ECO:0000259" key="1">
    <source>
        <dbReference type="Pfam" id="PF12706"/>
    </source>
</evidence>
<dbReference type="Proteomes" id="UP001176429">
    <property type="component" value="Unassembled WGS sequence"/>
</dbReference>